<dbReference type="EMBL" id="JAFCIX010000312">
    <property type="protein sequence ID" value="KAH6595236.1"/>
    <property type="molecule type" value="Genomic_DNA"/>
</dbReference>
<dbReference type="InterPro" id="IPR029045">
    <property type="entry name" value="ClpP/crotonase-like_dom_sf"/>
</dbReference>
<proteinExistence type="predicted"/>
<evidence type="ECO:0000313" key="4">
    <source>
        <dbReference type="Proteomes" id="UP001648503"/>
    </source>
</evidence>
<feature type="signal peptide" evidence="1">
    <location>
        <begin position="1"/>
        <end position="19"/>
    </location>
</feature>
<dbReference type="SUPFAM" id="SSF52096">
    <property type="entry name" value="ClpP/crotonase"/>
    <property type="match status" value="1"/>
</dbReference>
<reference evidence="3 4" key="1">
    <citation type="submission" date="2021-02" db="EMBL/GenBank/DDBJ databases">
        <title>Variation within the Batrachochytrium salamandrivorans European outbreak.</title>
        <authorList>
            <person name="Kelly M."/>
            <person name="Pasmans F."/>
            <person name="Shea T.P."/>
            <person name="Munoz J.F."/>
            <person name="Carranza S."/>
            <person name="Cuomo C.A."/>
            <person name="Martel A."/>
        </authorList>
    </citation>
    <scope>NUCLEOTIDE SEQUENCE [LARGE SCALE GENOMIC DNA]</scope>
    <source>
        <strain evidence="3 4">AMFP18/2</strain>
    </source>
</reference>
<feature type="domain" description="Tail specific protease" evidence="2">
    <location>
        <begin position="348"/>
        <end position="503"/>
    </location>
</feature>
<gene>
    <name evidence="3" type="ORF">BASA50_006029</name>
</gene>
<evidence type="ECO:0000259" key="2">
    <source>
        <dbReference type="Pfam" id="PF03572"/>
    </source>
</evidence>
<evidence type="ECO:0000256" key="1">
    <source>
        <dbReference type="SAM" id="SignalP"/>
    </source>
</evidence>
<dbReference type="Proteomes" id="UP001648503">
    <property type="component" value="Unassembled WGS sequence"/>
</dbReference>
<protein>
    <recommendedName>
        <fullName evidence="2">Tail specific protease domain-containing protein</fullName>
    </recommendedName>
</protein>
<sequence length="928" mass="99989">MKSIIWVWVAALYTLGIYASPFNTLKDDRKSGRLVYVPLSLDQRRALLHQVNQVLSVWVNYGSKIAHYGQRANPFPAIQALTKTINTISDAKLQEGLSLAFMSMRDLHTAITKPGPYGCYTATTGLYFDMIESSKGSATGPIVVVTGMTQTQPVIDLLGSSFAHIKLGDSVKSIDGLAFTDWVSAHRSRLNVGATPSGVYRRALDWLNLASGAVDLLPSNDTLHLTMQRGNVTFDVVLNYVTLRQPFCWDTCSQVYTALTNITLPVPPDHDDGLAQRMRIGPPEAAAPSHPHKVVGADRYLMAQVGDSLGHQRDLLGQRSSPVPAFQLQQTMATSVEWGIYDAANRNLGVIRLYTFTPTDAMTGYASPDLAVKIIRDLLAHELSNTTAVVVDVRNNPGGIVMLAEALPQLFVGQGVGVLTRLLHTPSGLRAAVSSLANTTAAVAWTHAYHATSRWSQYTLPTVLDTPSAVNRYGQMYVRPVAVWTNGRCFSACDVFASLMQDARSNNRAHRPVSTPGPTSSLSSVVVVIGEDDSTGGSGAIVFQQQDLARTDPYDFSAIPMQDVLASGGGSTYANQITVGIVQFVRGGAYHPQLIEDQGVQSDIVVRPYLSDLLGGSNSADDGRNSQLDRISDALVAAELKRGLPPLHFVAEPFIMVASTSGLVFEVKSKGMSDIAVYLSTDTRRSAVLAAHHVSQIGTLSRFNLSCKPLQTHLGARRITLLGHVSTGQLVVETHRVVRTEPRVSDRFQLGLGRPFELSTAYPSSAFVGVYNLGAASRASDGWTVRSKPQHHNTSMTERVWSIGTGAEYANNVDSSLDVFFQAVVGTQIQITVNATVDVEPGFDFVYLTISSDMGGDGGAGRTDTQLLTSVVNGVQLVGDSERHGTLARVFHFTVASPLFTVGFRFVSDAANGMFGGVVLHGLRVLAL</sequence>
<feature type="chain" id="PRO_5047362904" description="Tail specific protease domain-containing protein" evidence="1">
    <location>
        <begin position="20"/>
        <end position="928"/>
    </location>
</feature>
<name>A0ABQ8FB62_9FUNG</name>
<dbReference type="InterPro" id="IPR005151">
    <property type="entry name" value="Tail-specific_protease"/>
</dbReference>
<organism evidence="3 4">
    <name type="scientific">Batrachochytrium salamandrivorans</name>
    <dbReference type="NCBI Taxonomy" id="1357716"/>
    <lineage>
        <taxon>Eukaryota</taxon>
        <taxon>Fungi</taxon>
        <taxon>Fungi incertae sedis</taxon>
        <taxon>Chytridiomycota</taxon>
        <taxon>Chytridiomycota incertae sedis</taxon>
        <taxon>Chytridiomycetes</taxon>
        <taxon>Rhizophydiales</taxon>
        <taxon>Rhizophydiales incertae sedis</taxon>
        <taxon>Batrachochytrium</taxon>
    </lineage>
</organism>
<keyword evidence="4" id="KW-1185">Reference proteome</keyword>
<dbReference type="PANTHER" id="PTHR32060">
    <property type="entry name" value="TAIL-SPECIFIC PROTEASE"/>
    <property type="match status" value="1"/>
</dbReference>
<evidence type="ECO:0000313" key="3">
    <source>
        <dbReference type="EMBL" id="KAH6595236.1"/>
    </source>
</evidence>
<comment type="caution">
    <text evidence="3">The sequence shown here is derived from an EMBL/GenBank/DDBJ whole genome shotgun (WGS) entry which is preliminary data.</text>
</comment>
<dbReference type="PANTHER" id="PTHR32060:SF22">
    <property type="entry name" value="CARBOXYL-TERMINAL-PROCESSING PEPTIDASE 3, CHLOROPLASTIC"/>
    <property type="match status" value="1"/>
</dbReference>
<keyword evidence="1" id="KW-0732">Signal</keyword>
<dbReference type="Gene3D" id="3.90.226.10">
    <property type="entry name" value="2-enoyl-CoA Hydratase, Chain A, domain 1"/>
    <property type="match status" value="1"/>
</dbReference>
<dbReference type="Pfam" id="PF03572">
    <property type="entry name" value="Peptidase_S41"/>
    <property type="match status" value="1"/>
</dbReference>
<accession>A0ABQ8FB62</accession>